<protein>
    <submittedName>
        <fullName evidence="2">Transglutaminase domain-containing protein</fullName>
    </submittedName>
</protein>
<organism evidence="2 3">
    <name type="scientific">Marilutibacter alkalisoli</name>
    <dbReference type="NCBI Taxonomy" id="2591633"/>
    <lineage>
        <taxon>Bacteria</taxon>
        <taxon>Pseudomonadati</taxon>
        <taxon>Pseudomonadota</taxon>
        <taxon>Gammaproteobacteria</taxon>
        <taxon>Lysobacterales</taxon>
        <taxon>Lysobacteraceae</taxon>
        <taxon>Marilutibacter</taxon>
    </lineage>
</organism>
<sequence>MLTWTMAAALALSTLDLPAPPPVPVLSDWEQVTAVPAELHAPLQEQVAAEPKPVRRLERLVEWMFASDGLAFEYDNEATRSVAETLHDRRGNCLSFTLAFVVLARRVGFDAHMQETDDVLVWPGSLDSNVVIHAGHVNAGVDVGGGTTPSISSPGSRSVATRRGRSATVARWRTSSTTVVSSCSNATRWLPRSVISMPRSSWSRVSCRA</sequence>
<dbReference type="EMBL" id="CP041242">
    <property type="protein sequence ID" value="QDH70220.1"/>
    <property type="molecule type" value="Genomic_DNA"/>
</dbReference>
<dbReference type="KEGG" id="lyj:FKV23_09030"/>
<name>A0A514BS82_9GAMM</name>
<dbReference type="RefSeq" id="WP_141623555.1">
    <property type="nucleotide sequence ID" value="NZ_CP041242.1"/>
</dbReference>
<evidence type="ECO:0000259" key="1">
    <source>
        <dbReference type="Pfam" id="PF01841"/>
    </source>
</evidence>
<dbReference type="AlphaFoldDB" id="A0A514BS82"/>
<feature type="domain" description="Transglutaminase-like" evidence="1">
    <location>
        <begin position="45"/>
        <end position="112"/>
    </location>
</feature>
<evidence type="ECO:0000313" key="3">
    <source>
        <dbReference type="Proteomes" id="UP000317199"/>
    </source>
</evidence>
<dbReference type="OrthoDB" id="5801251at2"/>
<accession>A0A514BS82</accession>
<reference evidence="2 3" key="1">
    <citation type="submission" date="2019-06" db="EMBL/GenBank/DDBJ databases">
        <title>Lysobacter alkalisoli sp. nov. isolated from saline-alkali soil.</title>
        <authorList>
            <person name="Sun J.-Q."/>
            <person name="Xu L."/>
        </authorList>
    </citation>
    <scope>NUCLEOTIDE SEQUENCE [LARGE SCALE GENOMIC DNA]</scope>
    <source>
        <strain evidence="2 3">SJ-36</strain>
    </source>
</reference>
<dbReference type="InterPro" id="IPR038765">
    <property type="entry name" value="Papain-like_cys_pep_sf"/>
</dbReference>
<dbReference type="SUPFAM" id="SSF54001">
    <property type="entry name" value="Cysteine proteinases"/>
    <property type="match status" value="1"/>
</dbReference>
<gene>
    <name evidence="2" type="ORF">FKV23_09030</name>
</gene>
<keyword evidence="3" id="KW-1185">Reference proteome</keyword>
<evidence type="ECO:0000313" key="2">
    <source>
        <dbReference type="EMBL" id="QDH70220.1"/>
    </source>
</evidence>
<dbReference type="Pfam" id="PF01841">
    <property type="entry name" value="Transglut_core"/>
    <property type="match status" value="1"/>
</dbReference>
<dbReference type="InterPro" id="IPR002931">
    <property type="entry name" value="Transglutaminase-like"/>
</dbReference>
<dbReference type="Proteomes" id="UP000317199">
    <property type="component" value="Chromosome"/>
</dbReference>
<proteinExistence type="predicted"/>